<dbReference type="EMBL" id="VSSQ01003045">
    <property type="protein sequence ID" value="MPM18770.1"/>
    <property type="molecule type" value="Genomic_DNA"/>
</dbReference>
<proteinExistence type="predicted"/>
<accession>A0A644XRA5</accession>
<comment type="caution">
    <text evidence="1">The sequence shown here is derived from an EMBL/GenBank/DDBJ whole genome shotgun (WGS) entry which is preliminary data.</text>
</comment>
<sequence length="131" mass="15146">MRIHVAAIKESMQIKFFDAFFFCALDQCNDMVDVTMHTTVRKQTEKVQSRIIFFRVIVSTDKRFVRQEFAIDDGFVDSGQTLVDNSSGTNVCMPYFGITHLAFRKSYSQSGSQHRCMRKIVPITVKVRFLC</sequence>
<evidence type="ECO:0000313" key="1">
    <source>
        <dbReference type="EMBL" id="MPM18770.1"/>
    </source>
</evidence>
<gene>
    <name evidence="1" type="ORF">SDC9_65185</name>
</gene>
<dbReference type="AlphaFoldDB" id="A0A644XRA5"/>
<name>A0A644XRA5_9ZZZZ</name>
<organism evidence="1">
    <name type="scientific">bioreactor metagenome</name>
    <dbReference type="NCBI Taxonomy" id="1076179"/>
    <lineage>
        <taxon>unclassified sequences</taxon>
        <taxon>metagenomes</taxon>
        <taxon>ecological metagenomes</taxon>
    </lineage>
</organism>
<protein>
    <submittedName>
        <fullName evidence="1">Uncharacterized protein</fullName>
    </submittedName>
</protein>
<reference evidence="1" key="1">
    <citation type="submission" date="2019-08" db="EMBL/GenBank/DDBJ databases">
        <authorList>
            <person name="Kucharzyk K."/>
            <person name="Murdoch R.W."/>
            <person name="Higgins S."/>
            <person name="Loffler F."/>
        </authorList>
    </citation>
    <scope>NUCLEOTIDE SEQUENCE</scope>
</reference>